<evidence type="ECO:0000259" key="2">
    <source>
        <dbReference type="Pfam" id="PF07859"/>
    </source>
</evidence>
<accession>A0A378IST9</accession>
<dbReference type="PANTHER" id="PTHR48081">
    <property type="entry name" value="AB HYDROLASE SUPERFAMILY PROTEIN C4A8.06C"/>
    <property type="match status" value="1"/>
</dbReference>
<reference evidence="3 4" key="1">
    <citation type="submission" date="2018-06" db="EMBL/GenBank/DDBJ databases">
        <authorList>
            <consortium name="Pathogen Informatics"/>
            <person name="Doyle S."/>
        </authorList>
    </citation>
    <scope>NUCLEOTIDE SEQUENCE [LARGE SCALE GENOMIC DNA]</scope>
    <source>
        <strain evidence="3 4">NCTC11978</strain>
    </source>
</reference>
<dbReference type="PANTHER" id="PTHR48081:SF8">
    <property type="entry name" value="ALPHA_BETA HYDROLASE FOLD-3 DOMAIN-CONTAINING PROTEIN-RELATED"/>
    <property type="match status" value="1"/>
</dbReference>
<proteinExistence type="predicted"/>
<dbReference type="SUPFAM" id="SSF53474">
    <property type="entry name" value="alpha/beta-Hydrolases"/>
    <property type="match status" value="1"/>
</dbReference>
<dbReference type="Gene3D" id="3.40.50.1820">
    <property type="entry name" value="alpha/beta hydrolase"/>
    <property type="match status" value="1"/>
</dbReference>
<organism evidence="3 4">
    <name type="scientific">Legionella feeleii</name>
    <dbReference type="NCBI Taxonomy" id="453"/>
    <lineage>
        <taxon>Bacteria</taxon>
        <taxon>Pseudomonadati</taxon>
        <taxon>Pseudomonadota</taxon>
        <taxon>Gammaproteobacteria</taxon>
        <taxon>Legionellales</taxon>
        <taxon>Legionellaceae</taxon>
        <taxon>Legionella</taxon>
    </lineage>
</organism>
<dbReference type="EMBL" id="UGNY01000001">
    <property type="protein sequence ID" value="STX38153.1"/>
    <property type="molecule type" value="Genomic_DNA"/>
</dbReference>
<keyword evidence="1 3" id="KW-0378">Hydrolase</keyword>
<gene>
    <name evidence="3" type="primary">aes</name>
    <name evidence="3" type="ORF">NCTC11978_01334</name>
</gene>
<dbReference type="EC" id="3.1.1.-" evidence="3"/>
<dbReference type="Pfam" id="PF07859">
    <property type="entry name" value="Abhydrolase_3"/>
    <property type="match status" value="1"/>
</dbReference>
<dbReference type="RefSeq" id="WP_115174990.1">
    <property type="nucleotide sequence ID" value="NZ_UGNY01000001.1"/>
</dbReference>
<name>A0A378IST9_9GAMM</name>
<dbReference type="InterPro" id="IPR013094">
    <property type="entry name" value="AB_hydrolase_3"/>
</dbReference>
<feature type="domain" description="Alpha/beta hydrolase fold-3" evidence="2">
    <location>
        <begin position="83"/>
        <end position="291"/>
    </location>
</feature>
<dbReference type="AlphaFoldDB" id="A0A378IST9"/>
<evidence type="ECO:0000256" key="1">
    <source>
        <dbReference type="ARBA" id="ARBA00022801"/>
    </source>
</evidence>
<sequence>MDLNKRIEPKTWAFVEKIQKAGGKPLYDLPVSEGRAIFDKLQELKSEKPDVDIEDHTLPVGPKGNVSIRIVRPKGAKETLPVLMYYHGAGWVFGDYQTHGRLVRELAVGSHAAVVFVNYSLAPEEQYPTQIEEAYAATKYVAENGKKFNLDTSRFAVAGDSVGGNMTIVMTLLAKERGGPKIDYQVLIYPVTDANFENGSYKEFSEGPWLTKKAMEWFWDNYLPNKEKRKEITACPLKASIEQLKGLPPALVINGECDVLRDEGEAYAHNLNAAGVTVTGIRHHGTIHDFLMINDIADTPACRNAVETINAHLCNVFNHKKKQ</sequence>
<dbReference type="InterPro" id="IPR050300">
    <property type="entry name" value="GDXG_lipolytic_enzyme"/>
</dbReference>
<dbReference type="InterPro" id="IPR029058">
    <property type="entry name" value="AB_hydrolase_fold"/>
</dbReference>
<dbReference type="GO" id="GO:0016787">
    <property type="term" value="F:hydrolase activity"/>
    <property type="evidence" value="ECO:0007669"/>
    <property type="project" value="UniProtKB-KW"/>
</dbReference>
<evidence type="ECO:0000313" key="3">
    <source>
        <dbReference type="EMBL" id="STX38153.1"/>
    </source>
</evidence>
<evidence type="ECO:0000313" key="4">
    <source>
        <dbReference type="Proteomes" id="UP000254033"/>
    </source>
</evidence>
<protein>
    <submittedName>
        <fullName evidence="3">Esterase / lipase</fullName>
        <ecNumber evidence="3">3.1.1.-</ecNumber>
    </submittedName>
</protein>
<dbReference type="Proteomes" id="UP000254033">
    <property type="component" value="Unassembled WGS sequence"/>
</dbReference>